<dbReference type="NCBIfam" id="TIGR01727">
    <property type="entry name" value="oligo_HPY"/>
    <property type="match status" value="2"/>
</dbReference>
<evidence type="ECO:0000256" key="4">
    <source>
        <dbReference type="ARBA" id="ARBA00022475"/>
    </source>
</evidence>
<dbReference type="GO" id="GO:0005886">
    <property type="term" value="C:plasma membrane"/>
    <property type="evidence" value="ECO:0007669"/>
    <property type="project" value="UniProtKB-SubCell"/>
</dbReference>
<dbReference type="OrthoDB" id="2986442at2"/>
<name>A0A1G9BCY4_9ACTN</name>
<gene>
    <name evidence="9" type="ORF">SAMN05421869_115215</name>
</gene>
<dbReference type="PANTHER" id="PTHR43297">
    <property type="entry name" value="OLIGOPEPTIDE TRANSPORT ATP-BINDING PROTEIN APPD"/>
    <property type="match status" value="1"/>
</dbReference>
<evidence type="ECO:0000259" key="8">
    <source>
        <dbReference type="PROSITE" id="PS50893"/>
    </source>
</evidence>
<dbReference type="PANTHER" id="PTHR43297:SF2">
    <property type="entry name" value="DIPEPTIDE TRANSPORT ATP-BINDING PROTEIN DPPD"/>
    <property type="match status" value="1"/>
</dbReference>
<evidence type="ECO:0000256" key="1">
    <source>
        <dbReference type="ARBA" id="ARBA00004202"/>
    </source>
</evidence>
<dbReference type="InterPro" id="IPR027417">
    <property type="entry name" value="P-loop_NTPase"/>
</dbReference>
<accession>A0A1G9BCY4</accession>
<keyword evidence="6 9" id="KW-0067">ATP-binding</keyword>
<dbReference type="InterPro" id="IPR013563">
    <property type="entry name" value="Oligopep_ABC_C"/>
</dbReference>
<dbReference type="PROSITE" id="PS00211">
    <property type="entry name" value="ABC_TRANSPORTER_1"/>
    <property type="match status" value="2"/>
</dbReference>
<comment type="subcellular location">
    <subcellularLocation>
        <location evidence="1">Cell membrane</location>
        <topology evidence="1">Peripheral membrane protein</topology>
    </subcellularLocation>
</comment>
<dbReference type="STRING" id="633440.SAMN05421869_115215"/>
<sequence length="674" mass="73030">MTVLQVEDLHVGFPTDDGLVQAVRGVSFSLAAGESLGIVGESGSGKSVTSLAIMGLLPVNAQVKGEIRFEGRQLLGLNDDEMSDVRGGRIAMIFQDPMTSLNPVYTVGYQVAEAILAHRDVGEAKARKRAIELLEIVGIPHAEQRAGSYPHELSGGMRQRVVIAIAMANDPDVIIADEPTTALDVTVQAQILAALERARQETGAALILITHDLGVVAGHTDRVAVMYAGRLVETGSAREVFYRPRMPYTMGLLAGVPRLDRPQRRLTPIAGAPPSLLSLGAGCPFAPRCPLAETACEQEPELRVVSPAGQRAACHFAETLTGGTVYPPEEERPLPTVGEPILRVRELVKHFPLRSRGVLRKQVGTVHAVCGVSFEVRQGETLGLVGESGCGKTTTARALLNLVKPTSGQVLYGDRDLATLSRSDMRPLRRDLQIIFQDPYASLDPRMTVSEIVAEPLRIHGSYDRAHVRELLRLVGLNPEHGNRYPHEFSGGQRQRIGVARALALKPRLLVLDEPVSALDVSIQAGVLNLLKDLQEELGLGYLFVSHDLSVVRHIAHRVAVMYLGKIVEVAPAEQLFSRPAHPYTQALISAIPIPDPDKERSRPRILLTGDVPSPSAPPSGCRFRTRCPTFALRLSQDERARCVEEEPILERRGAPGAEGAPVACHYAEEATLL</sequence>
<keyword evidence="3" id="KW-0813">Transport</keyword>
<dbReference type="AlphaFoldDB" id="A0A1G9BCY4"/>
<comment type="similarity">
    <text evidence="2">Belongs to the ABC transporter superfamily.</text>
</comment>
<dbReference type="InterPro" id="IPR017871">
    <property type="entry name" value="ABC_transporter-like_CS"/>
</dbReference>
<dbReference type="GO" id="GO:0016887">
    <property type="term" value="F:ATP hydrolysis activity"/>
    <property type="evidence" value="ECO:0007669"/>
    <property type="project" value="InterPro"/>
</dbReference>
<dbReference type="Proteomes" id="UP000199202">
    <property type="component" value="Unassembled WGS sequence"/>
</dbReference>
<keyword evidence="7" id="KW-0472">Membrane</keyword>
<dbReference type="Gene3D" id="3.40.50.300">
    <property type="entry name" value="P-loop containing nucleotide triphosphate hydrolases"/>
    <property type="match status" value="2"/>
</dbReference>
<dbReference type="SUPFAM" id="SSF52540">
    <property type="entry name" value="P-loop containing nucleoside triphosphate hydrolases"/>
    <property type="match status" value="2"/>
</dbReference>
<evidence type="ECO:0000256" key="7">
    <source>
        <dbReference type="ARBA" id="ARBA00023136"/>
    </source>
</evidence>
<dbReference type="Pfam" id="PF08352">
    <property type="entry name" value="oligo_HPY"/>
    <property type="match status" value="2"/>
</dbReference>
<dbReference type="InterPro" id="IPR003593">
    <property type="entry name" value="AAA+_ATPase"/>
</dbReference>
<dbReference type="SMART" id="SM00382">
    <property type="entry name" value="AAA"/>
    <property type="match status" value="2"/>
</dbReference>
<dbReference type="PROSITE" id="PS50893">
    <property type="entry name" value="ABC_TRANSPORTER_2"/>
    <property type="match status" value="2"/>
</dbReference>
<dbReference type="NCBIfam" id="NF008453">
    <property type="entry name" value="PRK11308.1"/>
    <property type="match status" value="2"/>
</dbReference>
<proteinExistence type="inferred from homology"/>
<dbReference type="RefSeq" id="WP_090939593.1">
    <property type="nucleotide sequence ID" value="NZ_FNDJ01000015.1"/>
</dbReference>
<dbReference type="CDD" id="cd03257">
    <property type="entry name" value="ABC_NikE_OppD_transporters"/>
    <property type="match status" value="2"/>
</dbReference>
<protein>
    <submittedName>
        <fullName evidence="9">Peptide/nickel transport system ATP-binding protein</fullName>
    </submittedName>
</protein>
<dbReference type="EMBL" id="FNDJ01000015">
    <property type="protein sequence ID" value="SDK36960.1"/>
    <property type="molecule type" value="Genomic_DNA"/>
</dbReference>
<keyword evidence="5" id="KW-0547">Nucleotide-binding</keyword>
<evidence type="ECO:0000313" key="9">
    <source>
        <dbReference type="EMBL" id="SDK36960.1"/>
    </source>
</evidence>
<dbReference type="GO" id="GO:0005524">
    <property type="term" value="F:ATP binding"/>
    <property type="evidence" value="ECO:0007669"/>
    <property type="project" value="UniProtKB-KW"/>
</dbReference>
<feature type="domain" description="ABC transporter" evidence="8">
    <location>
        <begin position="353"/>
        <end position="589"/>
    </location>
</feature>
<dbReference type="InterPro" id="IPR003439">
    <property type="entry name" value="ABC_transporter-like_ATP-bd"/>
</dbReference>
<evidence type="ECO:0000256" key="5">
    <source>
        <dbReference type="ARBA" id="ARBA00022741"/>
    </source>
</evidence>
<dbReference type="FunFam" id="3.40.50.300:FF:000016">
    <property type="entry name" value="Oligopeptide ABC transporter ATP-binding component"/>
    <property type="match status" value="2"/>
</dbReference>
<evidence type="ECO:0000256" key="2">
    <source>
        <dbReference type="ARBA" id="ARBA00005417"/>
    </source>
</evidence>
<evidence type="ECO:0000313" key="10">
    <source>
        <dbReference type="Proteomes" id="UP000199202"/>
    </source>
</evidence>
<dbReference type="NCBIfam" id="NF007739">
    <property type="entry name" value="PRK10419.1"/>
    <property type="match status" value="2"/>
</dbReference>
<organism evidence="9 10">
    <name type="scientific">Nonomuraea jiangxiensis</name>
    <dbReference type="NCBI Taxonomy" id="633440"/>
    <lineage>
        <taxon>Bacteria</taxon>
        <taxon>Bacillati</taxon>
        <taxon>Actinomycetota</taxon>
        <taxon>Actinomycetes</taxon>
        <taxon>Streptosporangiales</taxon>
        <taxon>Streptosporangiaceae</taxon>
        <taxon>Nonomuraea</taxon>
    </lineage>
</organism>
<keyword evidence="4" id="KW-1003">Cell membrane</keyword>
<evidence type="ECO:0000256" key="6">
    <source>
        <dbReference type="ARBA" id="ARBA00022840"/>
    </source>
</evidence>
<evidence type="ECO:0000256" key="3">
    <source>
        <dbReference type="ARBA" id="ARBA00022448"/>
    </source>
</evidence>
<reference evidence="9 10" key="1">
    <citation type="submission" date="2016-10" db="EMBL/GenBank/DDBJ databases">
        <authorList>
            <person name="de Groot N.N."/>
        </authorList>
    </citation>
    <scope>NUCLEOTIDE SEQUENCE [LARGE SCALE GENOMIC DNA]</scope>
    <source>
        <strain evidence="9 10">CGMCC 4.6533</strain>
    </source>
</reference>
<feature type="domain" description="ABC transporter" evidence="8">
    <location>
        <begin position="4"/>
        <end position="253"/>
    </location>
</feature>
<dbReference type="Pfam" id="PF00005">
    <property type="entry name" value="ABC_tran"/>
    <property type="match status" value="2"/>
</dbReference>
<dbReference type="GO" id="GO:0015833">
    <property type="term" value="P:peptide transport"/>
    <property type="evidence" value="ECO:0007669"/>
    <property type="project" value="InterPro"/>
</dbReference>
<dbReference type="InterPro" id="IPR050388">
    <property type="entry name" value="ABC_Ni/Peptide_Import"/>
</dbReference>
<keyword evidence="10" id="KW-1185">Reference proteome</keyword>